<dbReference type="AlphaFoldDB" id="F8X1D2"/>
<accession>F8X1D2</accession>
<proteinExistence type="predicted"/>
<gene>
    <name evidence="1" type="ORF">HMPREF9456_02041</name>
</gene>
<dbReference type="EMBL" id="ADLW01000007">
    <property type="protein sequence ID" value="EGK03404.1"/>
    <property type="molecule type" value="Genomic_DNA"/>
</dbReference>
<organism evidence="1 2">
    <name type="scientific">Dysgonomonas mossii DSM 22836</name>
    <dbReference type="NCBI Taxonomy" id="742767"/>
    <lineage>
        <taxon>Bacteria</taxon>
        <taxon>Pseudomonadati</taxon>
        <taxon>Bacteroidota</taxon>
        <taxon>Bacteroidia</taxon>
        <taxon>Bacteroidales</taxon>
        <taxon>Dysgonomonadaceae</taxon>
        <taxon>Dysgonomonas</taxon>
    </lineage>
</organism>
<keyword evidence="2" id="KW-1185">Reference proteome</keyword>
<protein>
    <submittedName>
        <fullName evidence="1">Uncharacterized protein</fullName>
    </submittedName>
</protein>
<name>F8X1D2_9BACT</name>
<evidence type="ECO:0000313" key="2">
    <source>
        <dbReference type="Proteomes" id="UP000006420"/>
    </source>
</evidence>
<evidence type="ECO:0000313" key="1">
    <source>
        <dbReference type="EMBL" id="EGK03404.1"/>
    </source>
</evidence>
<reference evidence="1 2" key="1">
    <citation type="submission" date="2011-04" db="EMBL/GenBank/DDBJ databases">
        <title>The Genome Sequence of Dysgonomonas mossii DSM 22836.</title>
        <authorList>
            <consortium name="The Broad Institute Genome Sequencing Platform"/>
            <person name="Earl A."/>
            <person name="Ward D."/>
            <person name="Feldgarden M."/>
            <person name="Gevers D."/>
            <person name="Pudlo N."/>
            <person name="Martens E."/>
            <person name="Allen-Vercoe E."/>
            <person name="Young S.K."/>
            <person name="Zeng Q."/>
            <person name="Gargeya S."/>
            <person name="Fitzgerald M."/>
            <person name="Haas B."/>
            <person name="Abouelleil A."/>
            <person name="Alvarado L."/>
            <person name="Arachchi H.M."/>
            <person name="Berlin A."/>
            <person name="Brown A."/>
            <person name="Chapman S.B."/>
            <person name="Chen Z."/>
            <person name="Dunbar C."/>
            <person name="Freedman E."/>
            <person name="Gearin G."/>
            <person name="Gellesch M."/>
            <person name="Goldberg J."/>
            <person name="Griggs A."/>
            <person name="Gujja S."/>
            <person name="Heiman D."/>
            <person name="Howarth C."/>
            <person name="Larson L."/>
            <person name="Lui A."/>
            <person name="MacDonald P.J.P."/>
            <person name="Mehta T."/>
            <person name="Montmayeur A."/>
            <person name="Murphy C."/>
            <person name="Neiman D."/>
            <person name="Pearson M."/>
            <person name="Priest M."/>
            <person name="Roberts A."/>
            <person name="Saif S."/>
            <person name="Shea T."/>
            <person name="Shenoy N."/>
            <person name="Sisk P."/>
            <person name="Stolte C."/>
            <person name="Sykes S."/>
            <person name="Yandava C."/>
            <person name="Wortman J."/>
            <person name="Nusbaum C."/>
            <person name="Birren B."/>
        </authorList>
    </citation>
    <scope>NUCLEOTIDE SEQUENCE [LARGE SCALE GENOMIC DNA]</scope>
    <source>
        <strain evidence="1 2">DSM 22836</strain>
    </source>
</reference>
<comment type="caution">
    <text evidence="1">The sequence shown here is derived from an EMBL/GenBank/DDBJ whole genome shotgun (WGS) entry which is preliminary data.</text>
</comment>
<dbReference type="Proteomes" id="UP000006420">
    <property type="component" value="Unassembled WGS sequence"/>
</dbReference>
<sequence>MKTESKLIGQRVECKDKPNEIGVISFYNSDNGDMDIKYGETTLLTHISKCKIVKAS</sequence>
<dbReference type="STRING" id="742767.HMPREF9456_02041"/>
<dbReference type="HOGENOM" id="CLU_3006913_0_0_10"/>